<dbReference type="InterPro" id="IPR027417">
    <property type="entry name" value="P-loop_NTPase"/>
</dbReference>
<evidence type="ECO:0000259" key="13">
    <source>
        <dbReference type="PROSITE" id="PS50929"/>
    </source>
</evidence>
<keyword evidence="2" id="KW-0813">Transport</keyword>
<evidence type="ECO:0000256" key="1">
    <source>
        <dbReference type="ARBA" id="ARBA00004651"/>
    </source>
</evidence>
<name>A0A2G1XJM8_STRCJ</name>
<dbReference type="AlphaFoldDB" id="A0A2G1XJM8"/>
<dbReference type="InterPro" id="IPR017871">
    <property type="entry name" value="ABC_transporter-like_CS"/>
</dbReference>
<dbReference type="PROSITE" id="PS50929">
    <property type="entry name" value="ABC_TM1F"/>
    <property type="match status" value="1"/>
</dbReference>
<dbReference type="Gene3D" id="3.40.50.300">
    <property type="entry name" value="P-loop containing nucleotide triphosphate hydrolases"/>
    <property type="match status" value="1"/>
</dbReference>
<keyword evidence="5" id="KW-0547">Nucleotide-binding</keyword>
<dbReference type="PANTHER" id="PTHR43394:SF7">
    <property type="entry name" value="ABC TRANSPORTER B FAMILY MEMBER 28"/>
    <property type="match status" value="1"/>
</dbReference>
<evidence type="ECO:0000256" key="5">
    <source>
        <dbReference type="ARBA" id="ARBA00022741"/>
    </source>
</evidence>
<evidence type="ECO:0000313" key="15">
    <source>
        <dbReference type="Proteomes" id="UP000222531"/>
    </source>
</evidence>
<dbReference type="InterPro" id="IPR011527">
    <property type="entry name" value="ABC1_TM_dom"/>
</dbReference>
<keyword evidence="8 11" id="KW-0472">Membrane</keyword>
<dbReference type="Pfam" id="PF00005">
    <property type="entry name" value="ABC_tran"/>
    <property type="match status" value="1"/>
</dbReference>
<feature type="region of interest" description="Disordered" evidence="10">
    <location>
        <begin position="336"/>
        <end position="366"/>
    </location>
</feature>
<feature type="transmembrane region" description="Helical" evidence="11">
    <location>
        <begin position="34"/>
        <end position="56"/>
    </location>
</feature>
<dbReference type="SUPFAM" id="SSF52540">
    <property type="entry name" value="P-loop containing nucleoside triphosphate hydrolases"/>
    <property type="match status" value="1"/>
</dbReference>
<evidence type="ECO:0000256" key="11">
    <source>
        <dbReference type="SAM" id="Phobius"/>
    </source>
</evidence>
<dbReference type="OrthoDB" id="9806127at2"/>
<keyword evidence="6" id="KW-0067">ATP-binding</keyword>
<proteinExistence type="inferred from homology"/>
<evidence type="ECO:0000256" key="7">
    <source>
        <dbReference type="ARBA" id="ARBA00022989"/>
    </source>
</evidence>
<dbReference type="InterPro" id="IPR039421">
    <property type="entry name" value="Type_1_exporter"/>
</dbReference>
<dbReference type="EMBL" id="NHZO01000146">
    <property type="protein sequence ID" value="PHQ51410.1"/>
    <property type="molecule type" value="Genomic_DNA"/>
</dbReference>
<evidence type="ECO:0000259" key="12">
    <source>
        <dbReference type="PROSITE" id="PS50893"/>
    </source>
</evidence>
<sequence>MTGGQAPAPHPGARHSARGAVAVMYRLTAGHRPAIAVATVFSVGASALGLAQPLLAQKIVDASGHGRALWPLLALLAALFLAEAATSALGRFLLERMGERVVRGLRLSLVSRLLRLEMREMGRHRSADLISRVTADTTLLREAVAQSLVDLVTGAAVATGAVVMMVLIDPLLLGLVILTVAVAAAIVASLLTGIRTAAERMQAAVGEIAADLERALGALPMVRTHCAEEREERCIGSRVEGSYEAGVRTAKLASVMSPVVEVAVQGSFLLVLVIGGMRVGRSDSLGDVVAFLLYASYLVVPLSSVFRTIGQIQRGMGAYQRVDEVLHLPVEPAGPGFAQEAPGETGECRKPASPSPSPAVPEPGEEPAPVLALSDVWFGYGPDRPVLRGVSLTVPHHRMVALVGRSGAGKSTVFSLVSRFYEPDGGAVLFDGRKASSMGRRECRSRVAVVDQSTHVVHGSLWDNITYGAPDASLPEVEEAVDRANLRPVVDRLPGGLACVLGERGGALSAGERQRVALARALLGEPSLLLLDEPTSHLDALNEAALSQVMQDITKRCAVLVIAHRLSTVQNADHIYVLDAGRVIASGRHDELLVRSDTYRELARAQSLRVSGAEGDAAAPSPVN</sequence>
<feature type="transmembrane region" description="Helical" evidence="11">
    <location>
        <begin position="174"/>
        <end position="194"/>
    </location>
</feature>
<dbReference type="Gene3D" id="1.20.1560.10">
    <property type="entry name" value="ABC transporter type 1, transmembrane domain"/>
    <property type="match status" value="1"/>
</dbReference>
<dbReference type="GO" id="GO:0015421">
    <property type="term" value="F:ABC-type oligopeptide transporter activity"/>
    <property type="evidence" value="ECO:0007669"/>
    <property type="project" value="TreeGrafter"/>
</dbReference>
<comment type="caution">
    <text evidence="14">The sequence shown here is derived from an EMBL/GenBank/DDBJ whole genome shotgun (WGS) entry which is preliminary data.</text>
</comment>
<dbReference type="SMART" id="SM00382">
    <property type="entry name" value="AAA"/>
    <property type="match status" value="1"/>
</dbReference>
<comment type="similarity">
    <text evidence="9">Belongs to the ABC transporter superfamily. Lipid exporter (TC 3.A.1.106) family.</text>
</comment>
<keyword evidence="3" id="KW-1003">Cell membrane</keyword>
<dbReference type="PANTHER" id="PTHR43394">
    <property type="entry name" value="ATP-DEPENDENT PERMEASE MDL1, MITOCHONDRIAL"/>
    <property type="match status" value="1"/>
</dbReference>
<dbReference type="InterPro" id="IPR036640">
    <property type="entry name" value="ABC1_TM_sf"/>
</dbReference>
<dbReference type="CDD" id="cd18551">
    <property type="entry name" value="ABC_6TM_LmrA_like"/>
    <property type="match status" value="1"/>
</dbReference>
<evidence type="ECO:0000256" key="10">
    <source>
        <dbReference type="SAM" id="MobiDB-lite"/>
    </source>
</evidence>
<organism evidence="14 15">
    <name type="scientific">Streptomyces cinnamoneus</name>
    <name type="common">Streptoverticillium cinnamoneum</name>
    <dbReference type="NCBI Taxonomy" id="53446"/>
    <lineage>
        <taxon>Bacteria</taxon>
        <taxon>Bacillati</taxon>
        <taxon>Actinomycetota</taxon>
        <taxon>Actinomycetes</taxon>
        <taxon>Kitasatosporales</taxon>
        <taxon>Streptomycetaceae</taxon>
        <taxon>Streptomyces</taxon>
        <taxon>Streptomyces cinnamoneus group</taxon>
    </lineage>
</organism>
<evidence type="ECO:0000256" key="4">
    <source>
        <dbReference type="ARBA" id="ARBA00022692"/>
    </source>
</evidence>
<protein>
    <submittedName>
        <fullName evidence="14">ABC transporter</fullName>
    </submittedName>
</protein>
<feature type="transmembrane region" description="Helical" evidence="11">
    <location>
        <begin position="288"/>
        <end position="306"/>
    </location>
</feature>
<dbReference type="PROSITE" id="PS50893">
    <property type="entry name" value="ABC_TRANSPORTER_2"/>
    <property type="match status" value="1"/>
</dbReference>
<dbReference type="GO" id="GO:0090374">
    <property type="term" value="P:oligopeptide export from mitochondrion"/>
    <property type="evidence" value="ECO:0007669"/>
    <property type="project" value="TreeGrafter"/>
</dbReference>
<evidence type="ECO:0000256" key="6">
    <source>
        <dbReference type="ARBA" id="ARBA00022840"/>
    </source>
</evidence>
<feature type="transmembrane region" description="Helical" evidence="11">
    <location>
        <begin position="148"/>
        <end position="168"/>
    </location>
</feature>
<evidence type="ECO:0000256" key="3">
    <source>
        <dbReference type="ARBA" id="ARBA00022475"/>
    </source>
</evidence>
<dbReference type="GO" id="GO:0005886">
    <property type="term" value="C:plasma membrane"/>
    <property type="evidence" value="ECO:0007669"/>
    <property type="project" value="UniProtKB-SubCell"/>
</dbReference>
<dbReference type="FunFam" id="3.40.50.300:FF:000299">
    <property type="entry name" value="ABC transporter ATP-binding protein/permease"/>
    <property type="match status" value="1"/>
</dbReference>
<evidence type="ECO:0000313" key="14">
    <source>
        <dbReference type="EMBL" id="PHQ51410.1"/>
    </source>
</evidence>
<dbReference type="InterPro" id="IPR003439">
    <property type="entry name" value="ABC_transporter-like_ATP-bd"/>
</dbReference>
<keyword evidence="4 11" id="KW-0812">Transmembrane</keyword>
<feature type="domain" description="ABC transmembrane type-1" evidence="13">
    <location>
        <begin position="36"/>
        <end position="314"/>
    </location>
</feature>
<feature type="domain" description="ABC transporter" evidence="12">
    <location>
        <begin position="371"/>
        <end position="605"/>
    </location>
</feature>
<keyword evidence="7 11" id="KW-1133">Transmembrane helix</keyword>
<dbReference type="Proteomes" id="UP000222531">
    <property type="component" value="Unassembled WGS sequence"/>
</dbReference>
<keyword evidence="15" id="KW-1185">Reference proteome</keyword>
<reference evidence="14 15" key="1">
    <citation type="journal article" date="2017" name="Biochemistry">
        <title>Identification of the Biosynthetic Pathway for the Antibiotic Bicyclomycin.</title>
        <authorList>
            <person name="Patteson J."/>
            <person name="Cai W."/>
            <person name="Johnson R.A."/>
            <person name="Santa Maria K."/>
            <person name="Li B."/>
        </authorList>
    </citation>
    <scope>NUCLEOTIDE SEQUENCE [LARGE SCALE GENOMIC DNA]</scope>
    <source>
        <strain evidence="14 15">ATCC 21532</strain>
    </source>
</reference>
<feature type="transmembrane region" description="Helical" evidence="11">
    <location>
        <begin position="258"/>
        <end position="276"/>
    </location>
</feature>
<evidence type="ECO:0000256" key="9">
    <source>
        <dbReference type="ARBA" id="ARBA00061644"/>
    </source>
</evidence>
<gene>
    <name evidence="14" type="ORF">BLA24_13830</name>
</gene>
<feature type="transmembrane region" description="Helical" evidence="11">
    <location>
        <begin position="68"/>
        <end position="94"/>
    </location>
</feature>
<comment type="subcellular location">
    <subcellularLocation>
        <location evidence="1">Cell membrane</location>
        <topology evidence="1">Multi-pass membrane protein</topology>
    </subcellularLocation>
</comment>
<dbReference type="GO" id="GO:0016887">
    <property type="term" value="F:ATP hydrolysis activity"/>
    <property type="evidence" value="ECO:0007669"/>
    <property type="project" value="InterPro"/>
</dbReference>
<dbReference type="Pfam" id="PF00664">
    <property type="entry name" value="ABC_membrane"/>
    <property type="match status" value="1"/>
</dbReference>
<accession>A0A2G1XJM8</accession>
<dbReference type="SUPFAM" id="SSF90123">
    <property type="entry name" value="ABC transporter transmembrane region"/>
    <property type="match status" value="1"/>
</dbReference>
<dbReference type="InterPro" id="IPR003593">
    <property type="entry name" value="AAA+_ATPase"/>
</dbReference>
<dbReference type="PROSITE" id="PS00211">
    <property type="entry name" value="ABC_TRANSPORTER_1"/>
    <property type="match status" value="1"/>
</dbReference>
<evidence type="ECO:0000256" key="2">
    <source>
        <dbReference type="ARBA" id="ARBA00022448"/>
    </source>
</evidence>
<dbReference type="GO" id="GO:0005524">
    <property type="term" value="F:ATP binding"/>
    <property type="evidence" value="ECO:0007669"/>
    <property type="project" value="UniProtKB-KW"/>
</dbReference>
<evidence type="ECO:0000256" key="8">
    <source>
        <dbReference type="ARBA" id="ARBA00023136"/>
    </source>
</evidence>